<evidence type="ECO:0000256" key="1">
    <source>
        <dbReference type="SAM" id="Phobius"/>
    </source>
</evidence>
<sequence length="171" mass="18988">MKTSYSTGSLGAKEITVNHRKVALEWSNRVAAVAHGHYLAASRYSRLHFWLGLPTVLLATIVGTTVFATLQQKPEIWLQITVGLMSITAAVLSALQSFLNYSDKTEKHRTAGARYNAIGRELEQLLAQEDNWALLDTIREKIDQLSQESPHIPNTVRSSIADISEGALWTE</sequence>
<accession>A0ABQ6RL42</accession>
<proteinExistence type="predicted"/>
<organism evidence="3 4">
    <name type="scientific">Pseudoalteromonas fuliginea</name>
    <dbReference type="NCBI Taxonomy" id="1872678"/>
    <lineage>
        <taxon>Bacteria</taxon>
        <taxon>Pseudomonadati</taxon>
        <taxon>Pseudomonadota</taxon>
        <taxon>Gammaproteobacteria</taxon>
        <taxon>Alteromonadales</taxon>
        <taxon>Pseudoalteromonadaceae</taxon>
        <taxon>Pseudoalteromonas</taxon>
    </lineage>
</organism>
<reference evidence="3 4" key="1">
    <citation type="submission" date="2019-01" db="EMBL/GenBank/DDBJ databases">
        <title>Genome sequences of marine Pseudoalteromonas species.</title>
        <authorList>
            <person name="Boraston A.B."/>
            <person name="Hehemann J.-H."/>
            <person name="Vickers C.J."/>
            <person name="Salama-Alber O."/>
            <person name="Abe K."/>
            <person name="Hettle A.J."/>
        </authorList>
    </citation>
    <scope>NUCLEOTIDE SEQUENCE [LARGE SCALE GENOMIC DNA]</scope>
    <source>
        <strain evidence="3 4">PS47</strain>
    </source>
</reference>
<keyword evidence="1" id="KW-0472">Membrane</keyword>
<gene>
    <name evidence="3" type="ORF">EU509_04385</name>
</gene>
<evidence type="ECO:0000259" key="2">
    <source>
        <dbReference type="Pfam" id="PF18186"/>
    </source>
</evidence>
<evidence type="ECO:0000313" key="4">
    <source>
        <dbReference type="Proteomes" id="UP000322915"/>
    </source>
</evidence>
<dbReference type="Proteomes" id="UP000322915">
    <property type="component" value="Unassembled WGS sequence"/>
</dbReference>
<feature type="transmembrane region" description="Helical" evidence="1">
    <location>
        <begin position="49"/>
        <end position="70"/>
    </location>
</feature>
<keyword evidence="4" id="KW-1185">Reference proteome</keyword>
<feature type="domain" description="SMODS and SLOG-associating 2TM effector" evidence="2">
    <location>
        <begin position="35"/>
        <end position="151"/>
    </location>
</feature>
<dbReference type="NCBIfam" id="NF033632">
    <property type="entry name" value="SLATT_4"/>
    <property type="match status" value="1"/>
</dbReference>
<feature type="transmembrane region" description="Helical" evidence="1">
    <location>
        <begin position="76"/>
        <end position="99"/>
    </location>
</feature>
<keyword evidence="1" id="KW-0812">Transmembrane</keyword>
<dbReference type="InterPro" id="IPR040811">
    <property type="entry name" value="SLATT_4"/>
</dbReference>
<comment type="caution">
    <text evidence="3">The sequence shown here is derived from an EMBL/GenBank/DDBJ whole genome shotgun (WGS) entry which is preliminary data.</text>
</comment>
<keyword evidence="1" id="KW-1133">Transmembrane helix</keyword>
<evidence type="ECO:0000313" key="3">
    <source>
        <dbReference type="EMBL" id="KAA1162164.1"/>
    </source>
</evidence>
<dbReference type="EMBL" id="SEUJ01000057">
    <property type="protein sequence ID" value="KAA1162164.1"/>
    <property type="molecule type" value="Genomic_DNA"/>
</dbReference>
<dbReference type="Pfam" id="PF18186">
    <property type="entry name" value="SLATT_4"/>
    <property type="match status" value="1"/>
</dbReference>
<protein>
    <submittedName>
        <fullName evidence="3">DUF4231 domain-containing protein</fullName>
    </submittedName>
</protein>
<name>A0ABQ6RL42_9GAMM</name>